<reference evidence="1 2" key="1">
    <citation type="journal article" date="2016" name="Nat. Commun.">
        <title>Thousands of microbial genomes shed light on interconnected biogeochemical processes in an aquifer system.</title>
        <authorList>
            <person name="Anantharaman K."/>
            <person name="Brown C.T."/>
            <person name="Hug L.A."/>
            <person name="Sharon I."/>
            <person name="Castelle C.J."/>
            <person name="Probst A.J."/>
            <person name="Thomas B.C."/>
            <person name="Singh A."/>
            <person name="Wilkins M.J."/>
            <person name="Karaoz U."/>
            <person name="Brodie E.L."/>
            <person name="Williams K.H."/>
            <person name="Hubbard S.S."/>
            <person name="Banfield J.F."/>
        </authorList>
    </citation>
    <scope>NUCLEOTIDE SEQUENCE [LARGE SCALE GENOMIC DNA]</scope>
</reference>
<proteinExistence type="predicted"/>
<dbReference type="GO" id="GO:0005829">
    <property type="term" value="C:cytosol"/>
    <property type="evidence" value="ECO:0007669"/>
    <property type="project" value="TreeGrafter"/>
</dbReference>
<name>A0A1F6VAQ5_9BACT</name>
<dbReference type="InterPro" id="IPR036388">
    <property type="entry name" value="WH-like_DNA-bd_sf"/>
</dbReference>
<dbReference type="Gene3D" id="3.30.70.920">
    <property type="match status" value="2"/>
</dbReference>
<dbReference type="SMART" id="SM00344">
    <property type="entry name" value="HTH_ASNC"/>
    <property type="match status" value="2"/>
</dbReference>
<sequence length="324" mass="38785">MLHKKDLHLLYELDCNYRKTFTQIGKKIRMSEQLVSYKIHSYEEKKIILDYVPNIDYSRFGYFTFLVFFKVHYSNEQSFDRLIHKLKQHENITSIIECDGNYDLIATFAAKNPSSFNKKLKQLVSENPKELRHHTILTTVVEHHFPRSYLVNSEERFDIILGGDREELPIDETDKKIIHCLINGKKKIIDISQSLKITPKTALNHLHQLEQQQILKAYRVLFNPSSMGVNANIILVRYRNITVDKEEEFRRFCKYHPNVIEFTKTFGEWDVVVHTETVHREQFRKLSLQIREKFDDIIENIDNFRVFANHKKQYLPQEYFDEEK</sequence>
<dbReference type="Gene3D" id="1.10.10.10">
    <property type="entry name" value="Winged helix-like DNA-binding domain superfamily/Winged helix DNA-binding domain"/>
    <property type="match status" value="2"/>
</dbReference>
<dbReference type="EMBL" id="MFTJ01000004">
    <property type="protein sequence ID" value="OGI66678.1"/>
    <property type="molecule type" value="Genomic_DNA"/>
</dbReference>
<dbReference type="Proteomes" id="UP000178700">
    <property type="component" value="Unassembled WGS sequence"/>
</dbReference>
<dbReference type="SUPFAM" id="SSF46785">
    <property type="entry name" value="Winged helix' DNA-binding domain"/>
    <property type="match status" value="1"/>
</dbReference>
<dbReference type="PANTHER" id="PTHR30154">
    <property type="entry name" value="LEUCINE-RESPONSIVE REGULATORY PROTEIN"/>
    <property type="match status" value="1"/>
</dbReference>
<dbReference type="InterPro" id="IPR019888">
    <property type="entry name" value="Tscrpt_reg_AsnC-like"/>
</dbReference>
<evidence type="ECO:0000313" key="1">
    <source>
        <dbReference type="EMBL" id="OGI66678.1"/>
    </source>
</evidence>
<gene>
    <name evidence="1" type="ORF">A2642_03540</name>
</gene>
<evidence type="ECO:0000313" key="2">
    <source>
        <dbReference type="Proteomes" id="UP000178700"/>
    </source>
</evidence>
<dbReference type="AlphaFoldDB" id="A0A1F6VAQ5"/>
<accession>A0A1F6VAQ5</accession>
<dbReference type="InterPro" id="IPR036390">
    <property type="entry name" value="WH_DNA-bd_sf"/>
</dbReference>
<organism evidence="1 2">
    <name type="scientific">Candidatus Nomurabacteria bacterium RIFCSPHIGHO2_01_FULL_39_10</name>
    <dbReference type="NCBI Taxonomy" id="1801733"/>
    <lineage>
        <taxon>Bacteria</taxon>
        <taxon>Candidatus Nomuraibacteriota</taxon>
    </lineage>
</organism>
<comment type="caution">
    <text evidence="1">The sequence shown here is derived from an EMBL/GenBank/DDBJ whole genome shotgun (WGS) entry which is preliminary data.</text>
</comment>
<protein>
    <submittedName>
        <fullName evidence="1">Uncharacterized protein</fullName>
    </submittedName>
</protein>
<dbReference type="GO" id="GO:0043200">
    <property type="term" value="P:response to amino acid"/>
    <property type="evidence" value="ECO:0007669"/>
    <property type="project" value="TreeGrafter"/>
</dbReference>
<dbReference type="PANTHER" id="PTHR30154:SF34">
    <property type="entry name" value="TRANSCRIPTIONAL REGULATOR AZLB"/>
    <property type="match status" value="1"/>
</dbReference>
<dbReference type="GO" id="GO:0043565">
    <property type="term" value="F:sequence-specific DNA binding"/>
    <property type="evidence" value="ECO:0007669"/>
    <property type="project" value="TreeGrafter"/>
</dbReference>